<dbReference type="SMART" id="SM00422">
    <property type="entry name" value="HTH_MERR"/>
    <property type="match status" value="1"/>
</dbReference>
<dbReference type="PANTHER" id="PTHR30204">
    <property type="entry name" value="REDOX-CYCLING DRUG-SENSING TRANSCRIPTIONAL ACTIVATOR SOXR"/>
    <property type="match status" value="1"/>
</dbReference>
<reference evidence="6 7" key="1">
    <citation type="submission" date="2018-08" db="EMBL/GenBank/DDBJ databases">
        <title>Sequencing the genomes of 1000 actinobacteria strains.</title>
        <authorList>
            <person name="Klenk H.-P."/>
        </authorList>
    </citation>
    <scope>NUCLEOTIDE SEQUENCE [LARGE SCALE GENOMIC DNA]</scope>
    <source>
        <strain evidence="6 7">DSM 44099</strain>
    </source>
</reference>
<name>A0A3D9ZPU1_9ACTN</name>
<comment type="caution">
    <text evidence="6">The sequence shown here is derived from an EMBL/GenBank/DDBJ whole genome shotgun (WGS) entry which is preliminary data.</text>
</comment>
<accession>A0A3D9ZPU1</accession>
<dbReference type="PROSITE" id="PS00552">
    <property type="entry name" value="HTH_MERR_1"/>
    <property type="match status" value="1"/>
</dbReference>
<protein>
    <submittedName>
        <fullName evidence="6">DNA-binding transcriptional MerR regulator</fullName>
    </submittedName>
</protein>
<keyword evidence="2" id="KW-0805">Transcription regulation</keyword>
<dbReference type="Proteomes" id="UP000256913">
    <property type="component" value="Unassembled WGS sequence"/>
</dbReference>
<evidence type="ECO:0000313" key="7">
    <source>
        <dbReference type="Proteomes" id="UP000256913"/>
    </source>
</evidence>
<proteinExistence type="predicted"/>
<gene>
    <name evidence="6" type="ORF">DFJ67_3982</name>
</gene>
<evidence type="ECO:0000259" key="5">
    <source>
        <dbReference type="PROSITE" id="PS50937"/>
    </source>
</evidence>
<dbReference type="InterPro" id="IPR009061">
    <property type="entry name" value="DNA-bd_dom_put_sf"/>
</dbReference>
<evidence type="ECO:0000256" key="3">
    <source>
        <dbReference type="ARBA" id="ARBA00023125"/>
    </source>
</evidence>
<dbReference type="InterPro" id="IPR047057">
    <property type="entry name" value="MerR_fam"/>
</dbReference>
<feature type="domain" description="HTH merR-type" evidence="5">
    <location>
        <begin position="10"/>
        <end position="81"/>
    </location>
</feature>
<evidence type="ECO:0000256" key="1">
    <source>
        <dbReference type="ARBA" id="ARBA00022491"/>
    </source>
</evidence>
<keyword evidence="7" id="KW-1185">Reference proteome</keyword>
<dbReference type="SUPFAM" id="SSF46955">
    <property type="entry name" value="Putative DNA-binding domain"/>
    <property type="match status" value="1"/>
</dbReference>
<dbReference type="InterPro" id="IPR000551">
    <property type="entry name" value="MerR-type_HTH_dom"/>
</dbReference>
<keyword evidence="4" id="KW-0804">Transcription</keyword>
<dbReference type="GO" id="GO:0003700">
    <property type="term" value="F:DNA-binding transcription factor activity"/>
    <property type="evidence" value="ECO:0007669"/>
    <property type="project" value="InterPro"/>
</dbReference>
<keyword evidence="1" id="KW-0678">Repressor</keyword>
<sequence length="149" mass="16885">MTSPADPRPHYRIGEAAEAAGVTPRTIRYYEEIGLLGAAGDRLKGSHRLYSDADVERLRELVRLRDLLGVSLEELTRLADTIEVRASLRDQWATSTDDADRVRILEAAVDNIERQLELVHARQRSLAEFETERVAKLADLHRQLAELRS</sequence>
<evidence type="ECO:0000256" key="4">
    <source>
        <dbReference type="ARBA" id="ARBA00023163"/>
    </source>
</evidence>
<dbReference type="EMBL" id="QUMQ01000001">
    <property type="protein sequence ID" value="REF97973.1"/>
    <property type="molecule type" value="Genomic_DNA"/>
</dbReference>
<dbReference type="Pfam" id="PF13411">
    <property type="entry name" value="MerR_1"/>
    <property type="match status" value="1"/>
</dbReference>
<dbReference type="Gene3D" id="1.10.1660.10">
    <property type="match status" value="1"/>
</dbReference>
<evidence type="ECO:0000313" key="6">
    <source>
        <dbReference type="EMBL" id="REF97973.1"/>
    </source>
</evidence>
<organism evidence="6 7">
    <name type="scientific">Asanoa ferruginea</name>
    <dbReference type="NCBI Taxonomy" id="53367"/>
    <lineage>
        <taxon>Bacteria</taxon>
        <taxon>Bacillati</taxon>
        <taxon>Actinomycetota</taxon>
        <taxon>Actinomycetes</taxon>
        <taxon>Micromonosporales</taxon>
        <taxon>Micromonosporaceae</taxon>
        <taxon>Asanoa</taxon>
    </lineage>
</organism>
<dbReference type="AlphaFoldDB" id="A0A3D9ZPU1"/>
<dbReference type="RefSeq" id="WP_170215912.1">
    <property type="nucleotide sequence ID" value="NZ_BONB01000029.1"/>
</dbReference>
<keyword evidence="3 6" id="KW-0238">DNA-binding</keyword>
<evidence type="ECO:0000256" key="2">
    <source>
        <dbReference type="ARBA" id="ARBA00023015"/>
    </source>
</evidence>
<dbReference type="GO" id="GO:0003677">
    <property type="term" value="F:DNA binding"/>
    <property type="evidence" value="ECO:0007669"/>
    <property type="project" value="UniProtKB-KW"/>
</dbReference>
<dbReference type="PANTHER" id="PTHR30204:SF69">
    <property type="entry name" value="MERR-FAMILY TRANSCRIPTIONAL REGULATOR"/>
    <property type="match status" value="1"/>
</dbReference>
<dbReference type="PROSITE" id="PS50937">
    <property type="entry name" value="HTH_MERR_2"/>
    <property type="match status" value="1"/>
</dbReference>